<dbReference type="EMBL" id="JBEYBN010000162">
    <property type="protein sequence ID" value="MEU2273105.1"/>
    <property type="molecule type" value="Genomic_DNA"/>
</dbReference>
<gene>
    <name evidence="1" type="ORF">ABZ568_43025</name>
</gene>
<evidence type="ECO:0000313" key="1">
    <source>
        <dbReference type="EMBL" id="MEU2273105.1"/>
    </source>
</evidence>
<comment type="caution">
    <text evidence="1">The sequence shown here is derived from an EMBL/GenBank/DDBJ whole genome shotgun (WGS) entry which is preliminary data.</text>
</comment>
<organism evidence="1 2">
    <name type="scientific">Streptomyces olindensis</name>
    <dbReference type="NCBI Taxonomy" id="358823"/>
    <lineage>
        <taxon>Bacteria</taxon>
        <taxon>Bacillati</taxon>
        <taxon>Actinomycetota</taxon>
        <taxon>Actinomycetes</taxon>
        <taxon>Kitasatosporales</taxon>
        <taxon>Streptomycetaceae</taxon>
        <taxon>Streptomyces</taxon>
    </lineage>
</organism>
<sequence>VALGVLLGVAAGEEHLVRPVPDDVRGRLRAAWEDDLDVPGVLDVLRHVETDPDLPDGARFETYAYADRLLGLELTRDLGSLS</sequence>
<dbReference type="Proteomes" id="UP001550603">
    <property type="component" value="Unassembled WGS sequence"/>
</dbReference>
<proteinExistence type="predicted"/>
<name>A0ABV2YA08_9ACTN</name>
<evidence type="ECO:0000313" key="2">
    <source>
        <dbReference type="Proteomes" id="UP001550603"/>
    </source>
</evidence>
<protein>
    <submittedName>
        <fullName evidence="1">Uncharacterized protein</fullName>
    </submittedName>
</protein>
<feature type="non-terminal residue" evidence="1">
    <location>
        <position position="1"/>
    </location>
</feature>
<accession>A0ABV2YA08</accession>
<keyword evidence="2" id="KW-1185">Reference proteome</keyword>
<reference evidence="1 2" key="1">
    <citation type="submission" date="2024-06" db="EMBL/GenBank/DDBJ databases">
        <title>The Natural Products Discovery Center: Release of the First 8490 Sequenced Strains for Exploring Actinobacteria Biosynthetic Diversity.</title>
        <authorList>
            <person name="Kalkreuter E."/>
            <person name="Kautsar S.A."/>
            <person name="Yang D."/>
            <person name="Bader C.D."/>
            <person name="Teijaro C.N."/>
            <person name="Fluegel L."/>
            <person name="Davis C.M."/>
            <person name="Simpson J.R."/>
            <person name="Lauterbach L."/>
            <person name="Steele A.D."/>
            <person name="Gui C."/>
            <person name="Meng S."/>
            <person name="Li G."/>
            <person name="Viehrig K."/>
            <person name="Ye F."/>
            <person name="Su P."/>
            <person name="Kiefer A.F."/>
            <person name="Nichols A."/>
            <person name="Cepeda A.J."/>
            <person name="Yan W."/>
            <person name="Fan B."/>
            <person name="Jiang Y."/>
            <person name="Adhikari A."/>
            <person name="Zheng C.-J."/>
            <person name="Schuster L."/>
            <person name="Cowan T.M."/>
            <person name="Smanski M.J."/>
            <person name="Chevrette M.G."/>
            <person name="De Carvalho L.P.S."/>
            <person name="Shen B."/>
        </authorList>
    </citation>
    <scope>NUCLEOTIDE SEQUENCE [LARGE SCALE GENOMIC DNA]</scope>
    <source>
        <strain evidence="1 2">NPDC019583</strain>
    </source>
</reference>